<dbReference type="NCBIfam" id="TIGR00229">
    <property type="entry name" value="sensory_box"/>
    <property type="match status" value="1"/>
</dbReference>
<feature type="transmembrane region" description="Helical" evidence="5">
    <location>
        <begin position="196"/>
        <end position="219"/>
    </location>
</feature>
<dbReference type="InterPro" id="IPR035965">
    <property type="entry name" value="PAS-like_dom_sf"/>
</dbReference>
<dbReference type="InterPro" id="IPR011006">
    <property type="entry name" value="CheY-like_superfamily"/>
</dbReference>
<dbReference type="InterPro" id="IPR036890">
    <property type="entry name" value="HATPase_C_sf"/>
</dbReference>
<comment type="catalytic activity">
    <reaction evidence="1">
        <text>ATP + protein L-histidine = ADP + protein N-phospho-L-histidine.</text>
        <dbReference type="EC" id="2.7.13.3"/>
    </reaction>
</comment>
<evidence type="ECO:0000259" key="8">
    <source>
        <dbReference type="PROSITE" id="PS50113"/>
    </source>
</evidence>
<evidence type="ECO:0000259" key="6">
    <source>
        <dbReference type="PROSITE" id="PS50109"/>
    </source>
</evidence>
<evidence type="ECO:0000256" key="3">
    <source>
        <dbReference type="ARBA" id="ARBA00022553"/>
    </source>
</evidence>
<dbReference type="EC" id="2.7.13.3" evidence="2"/>
<dbReference type="CDD" id="cd00082">
    <property type="entry name" value="HisKA"/>
    <property type="match status" value="1"/>
</dbReference>
<dbReference type="EMBL" id="BPRB01000139">
    <property type="protein sequence ID" value="GJE60476.1"/>
    <property type="molecule type" value="Genomic_DNA"/>
</dbReference>
<dbReference type="InterPro" id="IPR000014">
    <property type="entry name" value="PAS"/>
</dbReference>
<dbReference type="PANTHER" id="PTHR43065:SF49">
    <property type="entry name" value="HISTIDINE KINASE"/>
    <property type="match status" value="1"/>
</dbReference>
<feature type="transmembrane region" description="Helical" evidence="5">
    <location>
        <begin position="57"/>
        <end position="74"/>
    </location>
</feature>
<sequence>MPDTASAPTLPTLATAPATRRQRLFALGLCALLSAITLLLLPVVGQPVPSMPGFVPSYQAVLVTVYAVTSYLFLAQYRRTRSVPLLVLGMGSLYTTLIVAVQMLSFPNLFGTGRILGSGPDTTTWLWTFWHLGPPLFALPYAIMEGDGRARHVAPGRVAGVERAAILATCAVVGVIAWVVARHVDLLPKSVAGDDYWLLTTSGIGPAVVALTMLALVTLCWTTRLRSVLQLWLAVSLFLLILDNAVTLPGAARGTVGWLAGRMEALLAGIVLLCVYLREVDLLYGRAERTAEERERQRLDLQRARDHLALALDAADMGDWELDLTADTTRRTLRHDRIFGYDALQPRWGRAELLAHVLPDDRPAVEAAFARALSDGHFEVECRIARAGDGEVRWVAIRGRADRDASGSPSSIAGIVTDTTERRTTQERLTQAQKMEAIGQLTGGVAHDFNNLLTVIVGNLDMIVRRPADAQRVERLATSAMLAARRGAEVTEKLLAFSRRQVLRAETVNPNRLLQDFRPLLQRAVGETIAVAFDLDAGLDPVRLDPGQFESAVLNLAVNARDAMPEGGRLTVRTGNAVLTEAESGSVPDVEPGAYVVVSVSDTGSGMEAGTLARAFEPFFTTKDVGKGTGLGLSQVYGFAKQGGGSARIASVPGQGSTITLYLPRSAERPAEVRSEGSLPLRRAAAGEVILVVEDEPAVREMAVESLSELGYATLTASHAAAALDRLKGPDRIDILFSDVVMPGGMNGVQLSVEARRLRPGLRVLLTSGYTNAALGEQGVPPDLPLLNKPYLREDLADKLRLVMGRR</sequence>
<evidence type="ECO:0000313" key="9">
    <source>
        <dbReference type="EMBL" id="GJE60476.1"/>
    </source>
</evidence>
<dbReference type="InterPro" id="IPR004358">
    <property type="entry name" value="Sig_transdc_His_kin-like_C"/>
</dbReference>
<dbReference type="PROSITE" id="PS50113">
    <property type="entry name" value="PAC"/>
    <property type="match status" value="1"/>
</dbReference>
<dbReference type="PANTHER" id="PTHR43065">
    <property type="entry name" value="SENSOR HISTIDINE KINASE"/>
    <property type="match status" value="1"/>
</dbReference>
<dbReference type="InterPro" id="IPR003594">
    <property type="entry name" value="HATPase_dom"/>
</dbReference>
<dbReference type="SUPFAM" id="SSF55874">
    <property type="entry name" value="ATPase domain of HSP90 chaperone/DNA topoisomerase II/histidine kinase"/>
    <property type="match status" value="1"/>
</dbReference>
<dbReference type="CDD" id="cd00130">
    <property type="entry name" value="PAS"/>
    <property type="match status" value="1"/>
</dbReference>
<dbReference type="GO" id="GO:0016301">
    <property type="term" value="F:kinase activity"/>
    <property type="evidence" value="ECO:0007669"/>
    <property type="project" value="UniProtKB-KW"/>
</dbReference>
<keyword evidence="5" id="KW-1133">Transmembrane helix</keyword>
<evidence type="ECO:0000256" key="1">
    <source>
        <dbReference type="ARBA" id="ARBA00000085"/>
    </source>
</evidence>
<organism evidence="9 10">
    <name type="scientific">Methylobacterium trifolii</name>
    <dbReference type="NCBI Taxonomy" id="1003092"/>
    <lineage>
        <taxon>Bacteria</taxon>
        <taxon>Pseudomonadati</taxon>
        <taxon>Pseudomonadota</taxon>
        <taxon>Alphaproteobacteria</taxon>
        <taxon>Hyphomicrobiales</taxon>
        <taxon>Methylobacteriaceae</taxon>
        <taxon>Methylobacterium</taxon>
    </lineage>
</organism>
<feature type="domain" description="Response regulatory" evidence="7">
    <location>
        <begin position="689"/>
        <end position="804"/>
    </location>
</feature>
<dbReference type="InterPro" id="IPR005467">
    <property type="entry name" value="His_kinase_dom"/>
</dbReference>
<feature type="domain" description="Histidine kinase" evidence="6">
    <location>
        <begin position="444"/>
        <end position="667"/>
    </location>
</feature>
<dbReference type="InterPro" id="IPR001610">
    <property type="entry name" value="PAC"/>
</dbReference>
<proteinExistence type="predicted"/>
<keyword evidence="9" id="KW-0418">Kinase</keyword>
<reference evidence="9" key="2">
    <citation type="submission" date="2021-08" db="EMBL/GenBank/DDBJ databases">
        <authorList>
            <person name="Tani A."/>
            <person name="Ola A."/>
            <person name="Ogura Y."/>
            <person name="Katsura K."/>
            <person name="Hayashi T."/>
        </authorList>
    </citation>
    <scope>NUCLEOTIDE SEQUENCE</scope>
    <source>
        <strain evidence="9">DSM 23632</strain>
    </source>
</reference>
<keyword evidence="9" id="KW-0808">Transferase</keyword>
<dbReference type="InterPro" id="IPR001789">
    <property type="entry name" value="Sig_transdc_resp-reg_receiver"/>
</dbReference>
<dbReference type="InterPro" id="IPR003661">
    <property type="entry name" value="HisK_dim/P_dom"/>
</dbReference>
<feature type="transmembrane region" description="Helical" evidence="5">
    <location>
        <begin position="86"/>
        <end position="105"/>
    </location>
</feature>
<keyword evidence="5" id="KW-0472">Membrane</keyword>
<feature type="transmembrane region" description="Helical" evidence="5">
    <location>
        <begin position="24"/>
        <end position="45"/>
    </location>
</feature>
<name>A0ABQ4TZK1_9HYPH</name>
<dbReference type="Gene3D" id="3.40.50.2300">
    <property type="match status" value="1"/>
</dbReference>
<dbReference type="Proteomes" id="UP001055057">
    <property type="component" value="Unassembled WGS sequence"/>
</dbReference>
<dbReference type="SMART" id="SM00086">
    <property type="entry name" value="PAC"/>
    <property type="match status" value="1"/>
</dbReference>
<gene>
    <name evidence="9" type="primary">rcsC_10</name>
    <name evidence="9" type="ORF">MPOCJGCO_2588</name>
</gene>
<dbReference type="Gene3D" id="3.30.565.10">
    <property type="entry name" value="Histidine kinase-like ATPase, C-terminal domain"/>
    <property type="match status" value="1"/>
</dbReference>
<feature type="transmembrane region" description="Helical" evidence="5">
    <location>
        <begin position="125"/>
        <end position="143"/>
    </location>
</feature>
<evidence type="ECO:0000313" key="10">
    <source>
        <dbReference type="Proteomes" id="UP001055057"/>
    </source>
</evidence>
<dbReference type="SMART" id="SM00448">
    <property type="entry name" value="REC"/>
    <property type="match status" value="1"/>
</dbReference>
<feature type="transmembrane region" description="Helical" evidence="5">
    <location>
        <begin position="231"/>
        <end position="252"/>
    </location>
</feature>
<dbReference type="Gene3D" id="1.10.287.130">
    <property type="match status" value="1"/>
</dbReference>
<dbReference type="Gene3D" id="3.30.450.20">
    <property type="entry name" value="PAS domain"/>
    <property type="match status" value="1"/>
</dbReference>
<dbReference type="InterPro" id="IPR000700">
    <property type="entry name" value="PAS-assoc_C"/>
</dbReference>
<dbReference type="SUPFAM" id="SSF52172">
    <property type="entry name" value="CheY-like"/>
    <property type="match status" value="1"/>
</dbReference>
<dbReference type="PROSITE" id="PS50110">
    <property type="entry name" value="RESPONSE_REGULATORY"/>
    <property type="match status" value="1"/>
</dbReference>
<accession>A0ABQ4TZK1</accession>
<dbReference type="SUPFAM" id="SSF47384">
    <property type="entry name" value="Homodimeric domain of signal transducing histidine kinase"/>
    <property type="match status" value="1"/>
</dbReference>
<dbReference type="SMART" id="SM00388">
    <property type="entry name" value="HisKA"/>
    <property type="match status" value="1"/>
</dbReference>
<evidence type="ECO:0000256" key="2">
    <source>
        <dbReference type="ARBA" id="ARBA00012438"/>
    </source>
</evidence>
<evidence type="ECO:0000256" key="5">
    <source>
        <dbReference type="SAM" id="Phobius"/>
    </source>
</evidence>
<dbReference type="Pfam" id="PF02518">
    <property type="entry name" value="HATPase_c"/>
    <property type="match status" value="1"/>
</dbReference>
<dbReference type="PRINTS" id="PR00344">
    <property type="entry name" value="BCTRLSENSOR"/>
</dbReference>
<dbReference type="RefSeq" id="WP_238183094.1">
    <property type="nucleotide sequence ID" value="NZ_BPRB01000139.1"/>
</dbReference>
<feature type="modified residue" description="4-aspartylphosphate" evidence="4">
    <location>
        <position position="739"/>
    </location>
</feature>
<protein>
    <recommendedName>
        <fullName evidence="2">histidine kinase</fullName>
        <ecNumber evidence="2">2.7.13.3</ecNumber>
    </recommendedName>
</protein>
<keyword evidence="5" id="KW-0812">Transmembrane</keyword>
<feature type="transmembrane region" description="Helical" evidence="5">
    <location>
        <begin position="164"/>
        <end position="184"/>
    </location>
</feature>
<dbReference type="SUPFAM" id="SSF55785">
    <property type="entry name" value="PYP-like sensor domain (PAS domain)"/>
    <property type="match status" value="1"/>
</dbReference>
<dbReference type="Pfam" id="PF00072">
    <property type="entry name" value="Response_reg"/>
    <property type="match status" value="1"/>
</dbReference>
<dbReference type="InterPro" id="IPR033424">
    <property type="entry name" value="MASE4"/>
</dbReference>
<evidence type="ECO:0000256" key="4">
    <source>
        <dbReference type="PROSITE-ProRule" id="PRU00169"/>
    </source>
</evidence>
<keyword evidence="3 4" id="KW-0597">Phosphoprotein</keyword>
<dbReference type="InterPro" id="IPR013655">
    <property type="entry name" value="PAS_fold_3"/>
</dbReference>
<dbReference type="Pfam" id="PF17158">
    <property type="entry name" value="MASE4"/>
    <property type="match status" value="1"/>
</dbReference>
<dbReference type="Pfam" id="PF08447">
    <property type="entry name" value="PAS_3"/>
    <property type="match status" value="1"/>
</dbReference>
<keyword evidence="10" id="KW-1185">Reference proteome</keyword>
<comment type="caution">
    <text evidence="9">The sequence shown here is derived from an EMBL/GenBank/DDBJ whole genome shotgun (WGS) entry which is preliminary data.</text>
</comment>
<dbReference type="Gene3D" id="2.10.70.100">
    <property type="match status" value="1"/>
</dbReference>
<evidence type="ECO:0000259" key="7">
    <source>
        <dbReference type="PROSITE" id="PS50110"/>
    </source>
</evidence>
<dbReference type="SMART" id="SM00387">
    <property type="entry name" value="HATPase_c"/>
    <property type="match status" value="1"/>
</dbReference>
<dbReference type="InterPro" id="IPR036097">
    <property type="entry name" value="HisK_dim/P_sf"/>
</dbReference>
<feature type="domain" description="PAC" evidence="8">
    <location>
        <begin position="378"/>
        <end position="431"/>
    </location>
</feature>
<dbReference type="PROSITE" id="PS50109">
    <property type="entry name" value="HIS_KIN"/>
    <property type="match status" value="1"/>
</dbReference>
<reference evidence="9" key="1">
    <citation type="journal article" date="2021" name="Front. Microbiol.">
        <title>Comprehensive Comparative Genomics and Phenotyping of Methylobacterium Species.</title>
        <authorList>
            <person name="Alessa O."/>
            <person name="Ogura Y."/>
            <person name="Fujitani Y."/>
            <person name="Takami H."/>
            <person name="Hayashi T."/>
            <person name="Sahin N."/>
            <person name="Tani A."/>
        </authorList>
    </citation>
    <scope>NUCLEOTIDE SEQUENCE</scope>
    <source>
        <strain evidence="9">DSM 23632</strain>
    </source>
</reference>